<keyword evidence="10" id="KW-1185">Reference proteome</keyword>
<evidence type="ECO:0000256" key="7">
    <source>
        <dbReference type="SAM" id="Phobius"/>
    </source>
</evidence>
<dbReference type="SMART" id="SM00665">
    <property type="entry name" value="B561"/>
    <property type="match status" value="1"/>
</dbReference>
<evidence type="ECO:0000313" key="9">
    <source>
        <dbReference type="EMBL" id="SLM40879.1"/>
    </source>
</evidence>
<feature type="transmembrane region" description="Helical" evidence="7">
    <location>
        <begin position="72"/>
        <end position="97"/>
    </location>
</feature>
<keyword evidence="5 7" id="KW-1133">Transmembrane helix</keyword>
<evidence type="ECO:0000256" key="2">
    <source>
        <dbReference type="ARBA" id="ARBA00022448"/>
    </source>
</evidence>
<feature type="transmembrane region" description="Helical" evidence="7">
    <location>
        <begin position="44"/>
        <end position="65"/>
    </location>
</feature>
<dbReference type="AlphaFoldDB" id="A0A1W5DDE4"/>
<evidence type="ECO:0000313" key="10">
    <source>
        <dbReference type="Proteomes" id="UP000192927"/>
    </source>
</evidence>
<dbReference type="Gene3D" id="1.20.120.1770">
    <property type="match status" value="1"/>
</dbReference>
<keyword evidence="6 7" id="KW-0472">Membrane</keyword>
<reference evidence="10" key="1">
    <citation type="submission" date="2017-03" db="EMBL/GenBank/DDBJ databases">
        <authorList>
            <person name="Sharma R."/>
            <person name="Thines M."/>
        </authorList>
    </citation>
    <scope>NUCLEOTIDE SEQUENCE [LARGE SCALE GENOMIC DNA]</scope>
</reference>
<feature type="transmembrane region" description="Helical" evidence="7">
    <location>
        <begin position="109"/>
        <end position="128"/>
    </location>
</feature>
<evidence type="ECO:0000256" key="4">
    <source>
        <dbReference type="ARBA" id="ARBA00022982"/>
    </source>
</evidence>
<evidence type="ECO:0000256" key="6">
    <source>
        <dbReference type="ARBA" id="ARBA00023136"/>
    </source>
</evidence>
<evidence type="ECO:0000256" key="1">
    <source>
        <dbReference type="ARBA" id="ARBA00004370"/>
    </source>
</evidence>
<proteinExistence type="predicted"/>
<feature type="transmembrane region" description="Helical" evidence="7">
    <location>
        <begin position="184"/>
        <end position="206"/>
    </location>
</feature>
<dbReference type="GO" id="GO:0016020">
    <property type="term" value="C:membrane"/>
    <property type="evidence" value="ECO:0007669"/>
    <property type="project" value="UniProtKB-SubCell"/>
</dbReference>
<dbReference type="CDD" id="cd08760">
    <property type="entry name" value="Cyt_b561_FRRS1_like"/>
    <property type="match status" value="1"/>
</dbReference>
<sequence length="227" mass="24555">MKPLSLASTLVFAGMSSAYGDGRPYGHEDEANPLAKLNRVAAAHGIIMGLVFALLFPLGAIAMRLPGIRGAFWVHVGTQLFAYVMAVVGLGLGVWLANSLHNFSSDSHPPLGIAIVVLLFFQPLFGVLHHRFFVQKRRKSIWTHIHVWYGRVLIALGIINGGTGLNLAHDMGNQRPSTIRNGKIAYGVLAGVMVVVYVAVVLMAWFRRPRTGMGDVPLRGGMGKPVP</sequence>
<feature type="transmembrane region" description="Helical" evidence="7">
    <location>
        <begin position="148"/>
        <end position="169"/>
    </location>
</feature>
<dbReference type="EMBL" id="FWEW01003742">
    <property type="protein sequence ID" value="SLM40879.1"/>
    <property type="molecule type" value="Genomic_DNA"/>
</dbReference>
<dbReference type="PANTHER" id="PTHR47797">
    <property type="entry name" value="DEHYDROGENASE, PUTATIVE (AFU_ORTHOLOGUE AFUA_8G05805)-RELATED"/>
    <property type="match status" value="1"/>
</dbReference>
<keyword evidence="4" id="KW-0249">Electron transport</keyword>
<evidence type="ECO:0000256" key="3">
    <source>
        <dbReference type="ARBA" id="ARBA00022692"/>
    </source>
</evidence>
<dbReference type="PANTHER" id="PTHR47797:SF1">
    <property type="entry name" value="CYTOCHROME B561 DOMAIN-CONTAINING PROTEIN-RELATED"/>
    <property type="match status" value="1"/>
</dbReference>
<feature type="domain" description="Cytochrome b561" evidence="8">
    <location>
        <begin position="1"/>
        <end position="205"/>
    </location>
</feature>
<evidence type="ECO:0000259" key="8">
    <source>
        <dbReference type="PROSITE" id="PS50939"/>
    </source>
</evidence>
<organism evidence="9 10">
    <name type="scientific">Lasallia pustulata</name>
    <dbReference type="NCBI Taxonomy" id="136370"/>
    <lineage>
        <taxon>Eukaryota</taxon>
        <taxon>Fungi</taxon>
        <taxon>Dikarya</taxon>
        <taxon>Ascomycota</taxon>
        <taxon>Pezizomycotina</taxon>
        <taxon>Lecanoromycetes</taxon>
        <taxon>OSLEUM clade</taxon>
        <taxon>Umbilicariomycetidae</taxon>
        <taxon>Umbilicariales</taxon>
        <taxon>Umbilicariaceae</taxon>
        <taxon>Lasallia</taxon>
    </lineage>
</organism>
<dbReference type="PROSITE" id="PS50939">
    <property type="entry name" value="CYTOCHROME_B561"/>
    <property type="match status" value="1"/>
</dbReference>
<comment type="subcellular location">
    <subcellularLocation>
        <location evidence="1">Membrane</location>
    </subcellularLocation>
</comment>
<keyword evidence="3 7" id="KW-0812">Transmembrane</keyword>
<dbReference type="InterPro" id="IPR006593">
    <property type="entry name" value="Cyt_b561/ferric_Rdtase_TM"/>
</dbReference>
<protein>
    <submittedName>
        <fullName evidence="9">Cytochrome b561/ferric reductase transmembrane</fullName>
    </submittedName>
</protein>
<dbReference type="Proteomes" id="UP000192927">
    <property type="component" value="Unassembled WGS sequence"/>
</dbReference>
<evidence type="ECO:0000256" key="5">
    <source>
        <dbReference type="ARBA" id="ARBA00022989"/>
    </source>
</evidence>
<accession>A0A1W5DDE4</accession>
<name>A0A1W5DDE4_9LECA</name>
<keyword evidence="2" id="KW-0813">Transport</keyword>